<dbReference type="HAMAP" id="MF_01858">
    <property type="entry name" value="23SrRNA_methyltr_KL"/>
    <property type="match status" value="1"/>
</dbReference>
<dbReference type="CDD" id="cd11715">
    <property type="entry name" value="THUMP_AdoMetMT"/>
    <property type="match status" value="1"/>
</dbReference>
<dbReference type="InterPro" id="IPR004114">
    <property type="entry name" value="THUMP_dom"/>
</dbReference>
<reference evidence="9 10" key="1">
    <citation type="submission" date="2019-04" db="EMBL/GenBank/DDBJ databases">
        <title>Taxonomy of novel Haliea sp. from mangrove soil of West Coast of India.</title>
        <authorList>
            <person name="Verma A."/>
            <person name="Kumar P."/>
            <person name="Krishnamurthi S."/>
        </authorList>
    </citation>
    <scope>NUCLEOTIDE SEQUENCE [LARGE SCALE GENOMIC DNA]</scope>
    <source>
        <strain evidence="9 10">SAOS-164</strain>
    </source>
</reference>
<dbReference type="PROSITE" id="PS00092">
    <property type="entry name" value="N6_MTASE"/>
    <property type="match status" value="1"/>
</dbReference>
<dbReference type="EMBL" id="SRLE01000014">
    <property type="protein sequence ID" value="TGD71409.1"/>
    <property type="molecule type" value="Genomic_DNA"/>
</dbReference>
<keyword evidence="3 6" id="KW-0489">Methyltransferase</keyword>
<organism evidence="9 10">
    <name type="scientific">Mangrovimicrobium sediminis</name>
    <dbReference type="NCBI Taxonomy" id="2562682"/>
    <lineage>
        <taxon>Bacteria</taxon>
        <taxon>Pseudomonadati</taxon>
        <taxon>Pseudomonadota</taxon>
        <taxon>Gammaproteobacteria</taxon>
        <taxon>Cellvibrionales</taxon>
        <taxon>Halieaceae</taxon>
        <taxon>Mangrovimicrobium</taxon>
    </lineage>
</organism>
<keyword evidence="4 6" id="KW-0808">Transferase</keyword>
<evidence type="ECO:0000256" key="1">
    <source>
        <dbReference type="ARBA" id="ARBA00022490"/>
    </source>
</evidence>
<keyword evidence="1 6" id="KW-0963">Cytoplasm</keyword>
<evidence type="ECO:0000256" key="2">
    <source>
        <dbReference type="ARBA" id="ARBA00022552"/>
    </source>
</evidence>
<evidence type="ECO:0000259" key="8">
    <source>
        <dbReference type="PROSITE" id="PS51165"/>
    </source>
</evidence>
<dbReference type="PROSITE" id="PS01261">
    <property type="entry name" value="UPF0020"/>
    <property type="match status" value="1"/>
</dbReference>
<keyword evidence="5 6" id="KW-0949">S-adenosyl-L-methionine</keyword>
<dbReference type="SMART" id="SM00981">
    <property type="entry name" value="THUMP"/>
    <property type="match status" value="1"/>
</dbReference>
<dbReference type="EC" id="2.1.1.264" evidence="6"/>
<comment type="caution">
    <text evidence="9">The sequence shown here is derived from an EMBL/GenBank/DDBJ whole genome shotgun (WGS) entry which is preliminary data.</text>
</comment>
<dbReference type="Gene3D" id="3.30.2130.30">
    <property type="match status" value="1"/>
</dbReference>
<comment type="catalytic activity">
    <reaction evidence="6">
        <text>guanosine(2445) in 23S rRNA + S-adenosyl-L-methionine = N(2)-methylguanosine(2445) in 23S rRNA + S-adenosyl-L-homocysteine + H(+)</text>
        <dbReference type="Rhea" id="RHEA:42740"/>
        <dbReference type="Rhea" id="RHEA-COMP:10215"/>
        <dbReference type="Rhea" id="RHEA-COMP:10216"/>
        <dbReference type="ChEBI" id="CHEBI:15378"/>
        <dbReference type="ChEBI" id="CHEBI:57856"/>
        <dbReference type="ChEBI" id="CHEBI:59789"/>
        <dbReference type="ChEBI" id="CHEBI:74269"/>
        <dbReference type="ChEBI" id="CHEBI:74481"/>
        <dbReference type="EC" id="2.1.1.173"/>
    </reaction>
</comment>
<comment type="subcellular location">
    <subcellularLocation>
        <location evidence="6">Cytoplasm</location>
    </subcellularLocation>
</comment>
<dbReference type="GO" id="GO:0070043">
    <property type="term" value="F:rRNA (guanine-N7-)-methyltransferase activity"/>
    <property type="evidence" value="ECO:0007669"/>
    <property type="project" value="UniProtKB-UniRule"/>
</dbReference>
<gene>
    <name evidence="9" type="primary">rlmKL</name>
    <name evidence="6" type="synonym">rlmL</name>
    <name evidence="9" type="ORF">E4634_19255</name>
</gene>
<name>A0A4Z0LVV5_9GAMM</name>
<evidence type="ECO:0000256" key="7">
    <source>
        <dbReference type="PROSITE-ProRule" id="PRU00529"/>
    </source>
</evidence>
<dbReference type="NCBIfam" id="NF008748">
    <property type="entry name" value="PRK11783.1"/>
    <property type="match status" value="1"/>
</dbReference>
<comment type="function">
    <text evidence="6">Specifically methylates the guanine in position 2445 (m2G2445) and the guanine in position 2069 (m7G2069) of 23S rRNA.</text>
</comment>
<dbReference type="GO" id="GO:0005737">
    <property type="term" value="C:cytoplasm"/>
    <property type="evidence" value="ECO:0007669"/>
    <property type="project" value="UniProtKB-SubCell"/>
</dbReference>
<dbReference type="PROSITE" id="PS51165">
    <property type="entry name" value="THUMP"/>
    <property type="match status" value="1"/>
</dbReference>
<dbReference type="InterPro" id="IPR053943">
    <property type="entry name" value="RlmKL-like_Mtase_CS"/>
</dbReference>
<keyword evidence="10" id="KW-1185">Reference proteome</keyword>
<dbReference type="CDD" id="cd02440">
    <property type="entry name" value="AdoMet_MTases"/>
    <property type="match status" value="1"/>
</dbReference>
<evidence type="ECO:0000256" key="3">
    <source>
        <dbReference type="ARBA" id="ARBA00022603"/>
    </source>
</evidence>
<dbReference type="AlphaFoldDB" id="A0A4Z0LVV5"/>
<dbReference type="InterPro" id="IPR000241">
    <property type="entry name" value="RlmKL-like_Mtase"/>
</dbReference>
<dbReference type="InterPro" id="IPR054170">
    <property type="entry name" value="RlmL_1st"/>
</dbReference>
<comment type="catalytic activity">
    <reaction evidence="6">
        <text>guanosine(2069) in 23S rRNA + S-adenosyl-L-methionine = N(2)-methylguanosine(2069) in 23S rRNA + S-adenosyl-L-homocysteine + H(+)</text>
        <dbReference type="Rhea" id="RHEA:43772"/>
        <dbReference type="Rhea" id="RHEA-COMP:10688"/>
        <dbReference type="Rhea" id="RHEA-COMP:10689"/>
        <dbReference type="ChEBI" id="CHEBI:15378"/>
        <dbReference type="ChEBI" id="CHEBI:57856"/>
        <dbReference type="ChEBI" id="CHEBI:59789"/>
        <dbReference type="ChEBI" id="CHEBI:74269"/>
        <dbReference type="ChEBI" id="CHEBI:74481"/>
        <dbReference type="EC" id="2.1.1.264"/>
    </reaction>
</comment>
<dbReference type="RefSeq" id="WP_135446301.1">
    <property type="nucleotide sequence ID" value="NZ_SRLE01000014.1"/>
</dbReference>
<dbReference type="Pfam" id="PF22020">
    <property type="entry name" value="RlmL_1st"/>
    <property type="match status" value="1"/>
</dbReference>
<dbReference type="GO" id="GO:0003723">
    <property type="term" value="F:RNA binding"/>
    <property type="evidence" value="ECO:0007669"/>
    <property type="project" value="UniProtKB-UniRule"/>
</dbReference>
<evidence type="ECO:0000256" key="6">
    <source>
        <dbReference type="HAMAP-Rule" id="MF_01858"/>
    </source>
</evidence>
<accession>A0A4Z0LVV5</accession>
<dbReference type="PANTHER" id="PTHR47313:SF1">
    <property type="entry name" value="RIBOSOMAL RNA LARGE SUBUNIT METHYLTRANSFERASE K_L"/>
    <property type="match status" value="1"/>
</dbReference>
<evidence type="ECO:0000256" key="4">
    <source>
        <dbReference type="ARBA" id="ARBA00022679"/>
    </source>
</evidence>
<comment type="similarity">
    <text evidence="6">Belongs to the methyltransferase superfamily. RlmKL family.</text>
</comment>
<dbReference type="Gene3D" id="3.30.750.80">
    <property type="entry name" value="RNA methyltransferase domain (HRMD) like"/>
    <property type="match status" value="1"/>
</dbReference>
<dbReference type="EC" id="2.1.1.173" evidence="6"/>
<dbReference type="Proteomes" id="UP000298050">
    <property type="component" value="Unassembled WGS sequence"/>
</dbReference>
<sequence length="738" mass="80868">MTNPTPAAIDWFAACPRGLESLLASELSALGAEHTRETVAGVHFSGPRALGYRACLWSRLANRILLPIASFDTDEADALYQALLGVDWSAWFAPNRSFAVDFSGRSASIRNTQFGAQRCKDAVVDWFSRHAGRRPAVDRRRPDVLLNVHIAKGRAALAVDMGGGSLHLRGYRSRGGAAPLKENLAAAVLLRAGWPEMAAAGGALIDPMCGSGTLLLEGALMAADVAPALGRPRFGFEALLEHSAEQWRMILADARGRAERGRAGELPEMRGYDADPGAVRRAQENIAAAGLQKAVRVSCKPLGALKKPTHRPLPSGLLVCNPPYGERLGEKSSLVYLYRELGEVMAREFPDWEAAVLTSDLDLGRATGLRSHKQYAFFNGPIETRLLLFHLAGNELRQAPAAVASGNNNGEGQGAAQTPPGELSEGAAMFANRIRKNRRRLKPWVKREHIECYRLYDADMPEYAVAVDLYGDAVHVAEYQAPSGVDPDAAARRMQEVMSALPEALGVPAAQIAYKQRQRQRGTAQYEKRDNRGEFISVREGQAKLLVNLRDYLDTGLFLDHRPLRLRIAREAEGRDFLNLFCYTGSATVHAALGGARSTTSVDLSNTYLDWLRKNLAHNGLGEARNHLVRANCLEWLSTAAGDYDLILLDPPSFSNSKAMAGTFDVQRDHPELVRAAMACLRPGGVLYFSNNRRGFRLDPGLQAEFACEDITGETLDEDFARNRRIHCCFRLGHRQAV</sequence>
<dbReference type="OrthoDB" id="9809404at2"/>
<dbReference type="InterPro" id="IPR019614">
    <property type="entry name" value="SAM-dep_methyl-trfase"/>
</dbReference>
<dbReference type="InterPro" id="IPR002052">
    <property type="entry name" value="DNA_methylase_N6_adenine_CS"/>
</dbReference>
<keyword evidence="2 6" id="KW-0698">rRNA processing</keyword>
<dbReference type="InterPro" id="IPR017244">
    <property type="entry name" value="23SrRNA_methyltr_KL"/>
</dbReference>
<keyword evidence="7" id="KW-0694">RNA-binding</keyword>
<dbReference type="Pfam" id="PF02926">
    <property type="entry name" value="THUMP"/>
    <property type="match status" value="1"/>
</dbReference>
<dbReference type="GO" id="GO:0052915">
    <property type="term" value="F:23S rRNA (guanine(2445)-N(2))-methyltransferase activity"/>
    <property type="evidence" value="ECO:0007669"/>
    <property type="project" value="UniProtKB-UniRule"/>
</dbReference>
<evidence type="ECO:0000313" key="10">
    <source>
        <dbReference type="Proteomes" id="UP000298050"/>
    </source>
</evidence>
<dbReference type="PANTHER" id="PTHR47313">
    <property type="entry name" value="RIBOSOMAL RNA LARGE SUBUNIT METHYLTRANSFERASE K/L"/>
    <property type="match status" value="1"/>
</dbReference>
<dbReference type="Gene3D" id="3.40.50.150">
    <property type="entry name" value="Vaccinia Virus protein VP39"/>
    <property type="match status" value="2"/>
</dbReference>
<proteinExistence type="inferred from homology"/>
<feature type="domain" description="THUMP" evidence="8">
    <location>
        <begin position="50"/>
        <end position="161"/>
    </location>
</feature>
<dbReference type="PIRSF" id="PIRSF037618">
    <property type="entry name" value="RNA_Mtase_bacteria_prd"/>
    <property type="match status" value="1"/>
</dbReference>
<dbReference type="Pfam" id="PF10672">
    <property type="entry name" value="Methyltrans_SAM"/>
    <property type="match status" value="1"/>
</dbReference>
<dbReference type="InterPro" id="IPR029063">
    <property type="entry name" value="SAM-dependent_MTases_sf"/>
</dbReference>
<dbReference type="SUPFAM" id="SSF53335">
    <property type="entry name" value="S-adenosyl-L-methionine-dependent methyltransferases"/>
    <property type="match status" value="2"/>
</dbReference>
<dbReference type="Pfam" id="PF01170">
    <property type="entry name" value="UPF0020"/>
    <property type="match status" value="1"/>
</dbReference>
<evidence type="ECO:0000313" key="9">
    <source>
        <dbReference type="EMBL" id="TGD71409.1"/>
    </source>
</evidence>
<protein>
    <recommendedName>
        <fullName evidence="6">Ribosomal RNA large subunit methyltransferase K/L</fullName>
    </recommendedName>
    <domain>
        <recommendedName>
            <fullName evidence="6">23S rRNA m2G2445 methyltransferase</fullName>
            <ecNumber evidence="6">2.1.1.173</ecNumber>
        </recommendedName>
        <alternativeName>
            <fullName evidence="6">rRNA (guanine-N(2)-)-methyltransferase RlmL</fullName>
        </alternativeName>
    </domain>
    <domain>
        <recommendedName>
            <fullName evidence="6">23S rRNA m7G2069 methyltransferase</fullName>
            <ecNumber evidence="6">2.1.1.264</ecNumber>
        </recommendedName>
        <alternativeName>
            <fullName evidence="6">rRNA (guanine-N(7)-)-methyltransferase RlmK</fullName>
        </alternativeName>
    </domain>
</protein>
<evidence type="ECO:0000256" key="5">
    <source>
        <dbReference type="ARBA" id="ARBA00022691"/>
    </source>
</evidence>